<protein>
    <recommendedName>
        <fullName evidence="6">MARVEL domain-containing protein</fullName>
    </recommendedName>
</protein>
<dbReference type="AlphaFoldDB" id="A0AAD6C254"/>
<dbReference type="Proteomes" id="UP001213681">
    <property type="component" value="Unassembled WGS sequence"/>
</dbReference>
<comment type="caution">
    <text evidence="7">The sequence shown here is derived from an EMBL/GenBank/DDBJ whole genome shotgun (WGS) entry which is preliminary data.</text>
</comment>
<organism evidence="7 8">
    <name type="scientific">Penicillium daleae</name>
    <dbReference type="NCBI Taxonomy" id="63821"/>
    <lineage>
        <taxon>Eukaryota</taxon>
        <taxon>Fungi</taxon>
        <taxon>Dikarya</taxon>
        <taxon>Ascomycota</taxon>
        <taxon>Pezizomycotina</taxon>
        <taxon>Eurotiomycetes</taxon>
        <taxon>Eurotiomycetidae</taxon>
        <taxon>Eurotiales</taxon>
        <taxon>Aspergillaceae</taxon>
        <taxon>Penicillium</taxon>
    </lineage>
</organism>
<dbReference type="GeneID" id="81600978"/>
<evidence type="ECO:0000256" key="5">
    <source>
        <dbReference type="SAM" id="Phobius"/>
    </source>
</evidence>
<feature type="transmembrane region" description="Helical" evidence="5">
    <location>
        <begin position="12"/>
        <end position="35"/>
    </location>
</feature>
<reference evidence="7" key="2">
    <citation type="journal article" date="2023" name="IMA Fungus">
        <title>Comparative genomic study of the Penicillium genus elucidates a diverse pangenome and 15 lateral gene transfer events.</title>
        <authorList>
            <person name="Petersen C."/>
            <person name="Sorensen T."/>
            <person name="Nielsen M.R."/>
            <person name="Sondergaard T.E."/>
            <person name="Sorensen J.L."/>
            <person name="Fitzpatrick D.A."/>
            <person name="Frisvad J.C."/>
            <person name="Nielsen K.L."/>
        </authorList>
    </citation>
    <scope>NUCLEOTIDE SEQUENCE</scope>
    <source>
        <strain evidence="7">IBT 16125</strain>
    </source>
</reference>
<dbReference type="InterPro" id="IPR008253">
    <property type="entry name" value="Marvel"/>
</dbReference>
<dbReference type="PANTHER" id="PTHR39608:SF2">
    <property type="entry name" value="MARVEL DOMAIN-CONTAINING PROTEIN"/>
    <property type="match status" value="1"/>
</dbReference>
<dbReference type="GO" id="GO:0016020">
    <property type="term" value="C:membrane"/>
    <property type="evidence" value="ECO:0007669"/>
    <property type="project" value="UniProtKB-SubCell"/>
</dbReference>
<dbReference type="PANTHER" id="PTHR39608">
    <property type="entry name" value="INTEGRAL MEMBRANE PROTEIN (AFU_ORTHOLOGUE AFUA_5G08640)"/>
    <property type="match status" value="1"/>
</dbReference>
<dbReference type="EMBL" id="JAPVEA010000007">
    <property type="protein sequence ID" value="KAJ5443481.1"/>
    <property type="molecule type" value="Genomic_DNA"/>
</dbReference>
<evidence type="ECO:0000256" key="4">
    <source>
        <dbReference type="ARBA" id="ARBA00023136"/>
    </source>
</evidence>
<gene>
    <name evidence="7" type="ORF">N7458_007353</name>
</gene>
<accession>A0AAD6C254</accession>
<evidence type="ECO:0000313" key="7">
    <source>
        <dbReference type="EMBL" id="KAJ5443481.1"/>
    </source>
</evidence>
<sequence>MRLLSEKQIGFIFAVLRVLQWVSAAIVMGISSYFISVGPRHQHALYWEILVSLTRSTHHSRVVKLTLQSVISVVIFFFVSVLSYLLFWNMERFTWAYYVVFAVDYAFSYLWLTTFIFAAQDYNLNNCKLGSPLGVSCAVKKANESFMFITLYGPQFSIAFCRDTLRLD</sequence>
<keyword evidence="2 5" id="KW-0812">Transmembrane</keyword>
<evidence type="ECO:0000313" key="8">
    <source>
        <dbReference type="Proteomes" id="UP001213681"/>
    </source>
</evidence>
<dbReference type="Pfam" id="PF01284">
    <property type="entry name" value="MARVEL"/>
    <property type="match status" value="1"/>
</dbReference>
<comment type="subcellular location">
    <subcellularLocation>
        <location evidence="1">Membrane</location>
        <topology evidence="1">Multi-pass membrane protein</topology>
    </subcellularLocation>
</comment>
<name>A0AAD6C254_9EURO</name>
<keyword evidence="8" id="KW-1185">Reference proteome</keyword>
<evidence type="ECO:0000256" key="3">
    <source>
        <dbReference type="ARBA" id="ARBA00022989"/>
    </source>
</evidence>
<keyword evidence="4 5" id="KW-0472">Membrane</keyword>
<evidence type="ECO:0000259" key="6">
    <source>
        <dbReference type="Pfam" id="PF01284"/>
    </source>
</evidence>
<evidence type="ECO:0000256" key="2">
    <source>
        <dbReference type="ARBA" id="ARBA00022692"/>
    </source>
</evidence>
<keyword evidence="3 5" id="KW-1133">Transmembrane helix</keyword>
<feature type="transmembrane region" description="Helical" evidence="5">
    <location>
        <begin position="95"/>
        <end position="119"/>
    </location>
</feature>
<feature type="domain" description="MARVEL" evidence="6">
    <location>
        <begin position="14"/>
        <end position="150"/>
    </location>
</feature>
<evidence type="ECO:0000256" key="1">
    <source>
        <dbReference type="ARBA" id="ARBA00004141"/>
    </source>
</evidence>
<proteinExistence type="predicted"/>
<reference evidence="7" key="1">
    <citation type="submission" date="2022-12" db="EMBL/GenBank/DDBJ databases">
        <authorList>
            <person name="Petersen C."/>
        </authorList>
    </citation>
    <scope>NUCLEOTIDE SEQUENCE</scope>
    <source>
        <strain evidence="7">IBT 16125</strain>
    </source>
</reference>
<dbReference type="RefSeq" id="XP_056763561.1">
    <property type="nucleotide sequence ID" value="XM_056910735.1"/>
</dbReference>
<feature type="transmembrane region" description="Helical" evidence="5">
    <location>
        <begin position="65"/>
        <end position="88"/>
    </location>
</feature>